<evidence type="ECO:0000313" key="8">
    <source>
        <dbReference type="EMBL" id="KAL3232625.1"/>
    </source>
</evidence>
<dbReference type="InterPro" id="IPR003210">
    <property type="entry name" value="Signal_recog_particle_SRP14"/>
</dbReference>
<sequence length="133" mass="15247">MMASKGVVSPNEFLTKAEELFKSANEKKVKVHLTVKRYVKEDPVEGNLERDATKHPNYDISKLARTLESEDSSDKSYPLVLRIWCGSNAKKTKYSTIVETEEIDKFWQEYSSVVKRGMNGLIKKKKKKKNTSS</sequence>
<dbReference type="PANTHER" id="PTHR12013">
    <property type="entry name" value="SIGNAL RECOGNITION PARTICLE 14 KD PROTEIN"/>
    <property type="match status" value="1"/>
</dbReference>
<name>A0ABR4NV87_9SACH</name>
<dbReference type="Proteomes" id="UP001623330">
    <property type="component" value="Unassembled WGS sequence"/>
</dbReference>
<dbReference type="Gene3D" id="3.30.720.10">
    <property type="entry name" value="Signal recognition particle alu RNA binding heterodimer, srp9/1"/>
    <property type="match status" value="1"/>
</dbReference>
<evidence type="ECO:0000256" key="2">
    <source>
        <dbReference type="ARBA" id="ARBA00010349"/>
    </source>
</evidence>
<evidence type="ECO:0000256" key="7">
    <source>
        <dbReference type="RuleBase" id="RU368100"/>
    </source>
</evidence>
<comment type="function">
    <text evidence="7">Component of the signal recognition particle (SRP) complex, a ribonucleoprotein complex that mediates the cotranslational targeting of secretory and membrane proteins to the endoplasmic reticulum (ER).</text>
</comment>
<organism evidence="8 9">
    <name type="scientific">Nakaseomyces bracarensis</name>
    <dbReference type="NCBI Taxonomy" id="273131"/>
    <lineage>
        <taxon>Eukaryota</taxon>
        <taxon>Fungi</taxon>
        <taxon>Dikarya</taxon>
        <taxon>Ascomycota</taxon>
        <taxon>Saccharomycotina</taxon>
        <taxon>Saccharomycetes</taxon>
        <taxon>Saccharomycetales</taxon>
        <taxon>Saccharomycetaceae</taxon>
        <taxon>Nakaseomyces</taxon>
    </lineage>
</organism>
<evidence type="ECO:0000256" key="6">
    <source>
        <dbReference type="ARBA" id="ARBA00023274"/>
    </source>
</evidence>
<evidence type="ECO:0000256" key="5">
    <source>
        <dbReference type="ARBA" id="ARBA00023135"/>
    </source>
</evidence>
<comment type="caution">
    <text evidence="8">The sequence shown here is derived from an EMBL/GenBank/DDBJ whole genome shotgun (WGS) entry which is preliminary data.</text>
</comment>
<evidence type="ECO:0000256" key="3">
    <source>
        <dbReference type="ARBA" id="ARBA00022490"/>
    </source>
</evidence>
<comment type="similarity">
    <text evidence="2 7">Belongs to the SRP14 family.</text>
</comment>
<evidence type="ECO:0000313" key="9">
    <source>
        <dbReference type="Proteomes" id="UP001623330"/>
    </source>
</evidence>
<dbReference type="InterPro" id="IPR009018">
    <property type="entry name" value="Signal_recog_particle_SRP9/14"/>
</dbReference>
<keyword evidence="5 7" id="KW-0733">Signal recognition particle</keyword>
<protein>
    <recommendedName>
        <fullName evidence="7">Signal recognition particle subunit SRP14</fullName>
    </recommendedName>
    <alternativeName>
        <fullName evidence="7">Signal recognition particle 14 kDa protein</fullName>
    </alternativeName>
</protein>
<accession>A0ABR4NV87</accession>
<evidence type="ECO:0000256" key="1">
    <source>
        <dbReference type="ARBA" id="ARBA00004496"/>
    </source>
</evidence>
<dbReference type="EMBL" id="JBEVYD010000005">
    <property type="protein sequence ID" value="KAL3232625.1"/>
    <property type="molecule type" value="Genomic_DNA"/>
</dbReference>
<reference evidence="8 9" key="1">
    <citation type="submission" date="2024-05" db="EMBL/GenBank/DDBJ databases">
        <title>Long read based assembly of the Candida bracarensis genome reveals expanded adhesin content.</title>
        <authorList>
            <person name="Marcet-Houben M."/>
            <person name="Ksiezopolska E."/>
            <person name="Gabaldon T."/>
        </authorList>
    </citation>
    <scope>NUCLEOTIDE SEQUENCE [LARGE SCALE GENOMIC DNA]</scope>
    <source>
        <strain evidence="8 9">CBM6</strain>
    </source>
</reference>
<keyword evidence="6 7" id="KW-0687">Ribonucleoprotein</keyword>
<keyword evidence="3 7" id="KW-0963">Cytoplasm</keyword>
<dbReference type="Pfam" id="PF02290">
    <property type="entry name" value="SRP14"/>
    <property type="match status" value="1"/>
</dbReference>
<comment type="subcellular location">
    <subcellularLocation>
        <location evidence="1 7">Cytoplasm</location>
    </subcellularLocation>
</comment>
<keyword evidence="4 7" id="KW-0694">RNA-binding</keyword>
<evidence type="ECO:0000256" key="4">
    <source>
        <dbReference type="ARBA" id="ARBA00022884"/>
    </source>
</evidence>
<gene>
    <name evidence="8" type="ORF">RNJ44_04541</name>
</gene>
<dbReference type="SUPFAM" id="SSF54762">
    <property type="entry name" value="Signal recognition particle alu RNA binding heterodimer, SRP9/14"/>
    <property type="match status" value="1"/>
</dbReference>
<comment type="subunit">
    <text evidence="7">Component of a fungal signal recognition particle (SRP) complex that consists of a 7SL RNA molecule (scR1) and at least six protein subunits: SRP72, SRP68, SRP54, SEC65, SRP21 and SRP14.</text>
</comment>
<keyword evidence="9" id="KW-1185">Reference proteome</keyword>
<proteinExistence type="inferred from homology"/>